<reference evidence="2" key="1">
    <citation type="submission" date="2022-10" db="EMBL/GenBank/DDBJ databases">
        <title>Comparative genomic analysis of Cohnella hashimotonis sp. nov., isolated from the International Space Station.</title>
        <authorList>
            <person name="Simpson A."/>
            <person name="Venkateswaran K."/>
        </authorList>
    </citation>
    <scope>NUCLEOTIDE SEQUENCE</scope>
    <source>
        <strain evidence="2">DSM 28161</strain>
    </source>
</reference>
<proteinExistence type="predicted"/>
<evidence type="ECO:0000313" key="3">
    <source>
        <dbReference type="Proteomes" id="UP001153404"/>
    </source>
</evidence>
<organism evidence="2 3">
    <name type="scientific">Cohnella rhizosphaerae</name>
    <dbReference type="NCBI Taxonomy" id="1457232"/>
    <lineage>
        <taxon>Bacteria</taxon>
        <taxon>Bacillati</taxon>
        <taxon>Bacillota</taxon>
        <taxon>Bacilli</taxon>
        <taxon>Bacillales</taxon>
        <taxon>Paenibacillaceae</taxon>
        <taxon>Cohnella</taxon>
    </lineage>
</organism>
<dbReference type="EMBL" id="JAPDIA010000003">
    <property type="protein sequence ID" value="MDG0810629.1"/>
    <property type="molecule type" value="Genomic_DNA"/>
</dbReference>
<evidence type="ECO:0000256" key="1">
    <source>
        <dbReference type="SAM" id="MobiDB-lite"/>
    </source>
</evidence>
<gene>
    <name evidence="2" type="ORF">OMP40_15570</name>
</gene>
<dbReference type="InterPro" id="IPR011050">
    <property type="entry name" value="Pectin_lyase_fold/virulence"/>
</dbReference>
<sequence>MSNVDGSLASVVYGENINGDGAYVAVGAKGRVVRSEDGLNWTRIVLPGSLDKSDWKSVAYGGGKYVAVGTDRSSGTALAKLIESPDGLSWTEHAVAGSTLQKVRYVPEDAAFYAAGATWNGNNSQDQGIILRSADGETWSQWGNIPRFVKSGSSSSSAFYLIDFVKFKGKYVASTNLFTGYAYSTTGSSWTTAFATAILSDGSLEFSIYNNQLYANYNWQEGYISTDGVSFTRAASFDGTIGVGQSGSAFYRYGRAGKLDISTDNGVNWTPSAKISNISILSFASNGTSIVAVTAALNSLLVTADGNQWQRIEIDLKGVASGGGKWVAVGEAMPSNGNESADGGLFTSEAGFNQLAPLTGLPPYYTFSKIVYGEGRFVAGGSKLGSSEDGVSWATYDLPAGASGQVVGLEYGNGVFVAVTDADQVLTSPDGISWSHETEISDAFALNLAFVNGMFFAFDEGGVWTSDSNGASWTHMGSLDDYVTNSYYSFRDIAFDGSQYVLIAVDGNTGAAKALSSTDALTGGAMTWTEHEIDPAYSELSSMVYGDGYFVVVGTVYDADNNVHPGVYYSTDAENWISNSEQELGIAGSTLTDVYFKDGKFYAVGGDNAKIVLAKPAGGSGSTTFTVVNTNDSGTGSLRWAIAQAGAVADGQVVFDPALAGQTITLLSDLTTWDTESSNNMTIGDNSTNFTLTGLKDSNGKPAITVNGNGHLGLWARGSGTFSLSDIRFTGFDLNDADGEFNGFGSVLTVGGDDYSAIHISNVQFDHNAMTSGYLTSIASLAAISSPNEILLDRVVFADNELHALESEGDTKQSAVYVHLLAEDSKISNSLFVNNKTISNTSGKAYGGAFGGLLSVHLKVVNNTFTGNSVTNSGDGQAFGPVGYVADNADSSVDFYNNLAIGNKVNGLTVATFEDAFYNENSTTLTQDGNNLYTGSPFVDAAGGDFRLSSAATAAIDKGHDTQVIGTVDLDGNTRKQGDHVDIGAYESDPVPVGDGPSLASVLGQTDTSPGGGSGTAADPITWSINVANSVTKLDMADIVPAAGSGTVWFYDDPDYAGTNSGGFSISYLNLPEGDSATAYIQIDSSGSDNSLYYAVTIHRAAGVPTATDPDTGVVDSDLQTGDLKNGNPIFLDINRDAAGNLYTMVTDSANRFVFYKFDGSSWTKFTTYTPPASNPYSLVNRGSFAVDGSGHLHVGFMTRSSAGVDYLDYAYYDGSIWHPERLITGQSYSGNSMDRDFFDEVKIEVDANNKVYIVAKKYNNALYTANGYYSAILTTNISGSWQTSNIEYYANPTDVYAPVYVLSPAAGKLYLIYSSGEFSVYENGVFSAKTTPFEHDGELSISGAAIDSRNGRLKVYYTDIDYTDIDHVQSSVNLKEFDGVTWGSKQVITGNVQSGEGSYVVYAPTISNNLHPGSSVAIGADGAAYFLQSEMDAYGIITNRVVTLESNGTLIDGRSDIALLNEVMNTYDAYGMAVDKNGRIVIVGGKNQASGVVALTYLQGLPVVFQVPRSGTTPEAVPTATIDYANERLKGLVAGAAYTVDGASKTANGSGGDHD</sequence>
<dbReference type="Proteomes" id="UP001153404">
    <property type="component" value="Unassembled WGS sequence"/>
</dbReference>
<dbReference type="InterPro" id="IPR059226">
    <property type="entry name" value="Choice_anch_Q_dom"/>
</dbReference>
<dbReference type="InterPro" id="IPR036278">
    <property type="entry name" value="Sialidase_sf"/>
</dbReference>
<dbReference type="SUPFAM" id="SSF50939">
    <property type="entry name" value="Sialidases"/>
    <property type="match status" value="2"/>
</dbReference>
<name>A0A9X4QTP0_9BACL</name>
<dbReference type="RefSeq" id="WP_277532570.1">
    <property type="nucleotide sequence ID" value="NZ_JAPDIA010000003.1"/>
</dbReference>
<protein>
    <submittedName>
        <fullName evidence="2">Uncharacterized protein</fullName>
    </submittedName>
</protein>
<feature type="region of interest" description="Disordered" evidence="1">
    <location>
        <begin position="988"/>
        <end position="1017"/>
    </location>
</feature>
<keyword evidence="3" id="KW-1185">Reference proteome</keyword>
<dbReference type="NCBIfam" id="NF041518">
    <property type="entry name" value="choice_anch_Q"/>
    <property type="match status" value="1"/>
</dbReference>
<accession>A0A9X4QTP0</accession>
<comment type="caution">
    <text evidence="2">The sequence shown here is derived from an EMBL/GenBank/DDBJ whole genome shotgun (WGS) entry which is preliminary data.</text>
</comment>
<dbReference type="SUPFAM" id="SSF51126">
    <property type="entry name" value="Pectin lyase-like"/>
    <property type="match status" value="1"/>
</dbReference>
<evidence type="ECO:0000313" key="2">
    <source>
        <dbReference type="EMBL" id="MDG0810629.1"/>
    </source>
</evidence>